<reference evidence="2" key="2">
    <citation type="submission" date="2020-12" db="EMBL/GenBank/DDBJ databases">
        <title>New Spironucleus salmonicida genome in near-complete chromosomes.</title>
        <authorList>
            <person name="Xu F."/>
            <person name="Kurt Z."/>
            <person name="Jimenez-Gonzalez A."/>
            <person name="Astvaldsson A."/>
            <person name="Andersson J.O."/>
            <person name="Svard S.G."/>
        </authorList>
    </citation>
    <scope>NUCLEOTIDE SEQUENCE</scope>
    <source>
        <strain evidence="2">ATCC 50377</strain>
    </source>
</reference>
<reference evidence="1 2" key="1">
    <citation type="journal article" date="2014" name="PLoS Genet.">
        <title>The Genome of Spironucleus salmonicida Highlights a Fish Pathogen Adapted to Fluctuating Environments.</title>
        <authorList>
            <person name="Xu F."/>
            <person name="Jerlstrom-Hultqvist J."/>
            <person name="Einarsson E."/>
            <person name="Astvaldsson A."/>
            <person name="Svard S.G."/>
            <person name="Andersson J.O."/>
        </authorList>
    </citation>
    <scope>NUCLEOTIDE SEQUENCE</scope>
    <source>
        <strain evidence="2">ATCC 50377</strain>
    </source>
</reference>
<proteinExistence type="predicted"/>
<dbReference type="AlphaFoldDB" id="V6LQ65"/>
<gene>
    <name evidence="1" type="ORF">SS50377_13262</name>
    <name evidence="2" type="ORF">SS50377_24052</name>
</gene>
<dbReference type="EMBL" id="KI546068">
    <property type="protein sequence ID" value="EST46720.1"/>
    <property type="molecule type" value="Genomic_DNA"/>
</dbReference>
<dbReference type="VEuPathDB" id="GiardiaDB:SS50377_24052"/>
<evidence type="ECO:0000313" key="2">
    <source>
        <dbReference type="EMBL" id="KAH0574107.1"/>
    </source>
</evidence>
<protein>
    <submittedName>
        <fullName evidence="1">Uncharacterized protein</fullName>
    </submittedName>
</protein>
<accession>V6LQ65</accession>
<organism evidence="1">
    <name type="scientific">Spironucleus salmonicida</name>
    <dbReference type="NCBI Taxonomy" id="348837"/>
    <lineage>
        <taxon>Eukaryota</taxon>
        <taxon>Metamonada</taxon>
        <taxon>Diplomonadida</taxon>
        <taxon>Hexamitidae</taxon>
        <taxon>Hexamitinae</taxon>
        <taxon>Spironucleus</taxon>
    </lineage>
</organism>
<dbReference type="Proteomes" id="UP000018208">
    <property type="component" value="Unassembled WGS sequence"/>
</dbReference>
<dbReference type="EMBL" id="AUWU02000004">
    <property type="protein sequence ID" value="KAH0574107.1"/>
    <property type="molecule type" value="Genomic_DNA"/>
</dbReference>
<name>V6LQ65_9EUKA</name>
<sequence length="142" mass="15308">MLTFYQLDQIQETAAAGDDTIAALIKTHKFTISQLPITAANPLQLAPLTFEFENLFAQLEECKKIAQNQQIAGFMSRCAAFLPQSNFADFDDSSDGGVEVQELAEAPGSCRHAPISLPEFRSGGAILRGCGACGARYFCAVQ</sequence>
<evidence type="ECO:0000313" key="3">
    <source>
        <dbReference type="Proteomes" id="UP000018208"/>
    </source>
</evidence>
<keyword evidence="3" id="KW-1185">Reference proteome</keyword>
<evidence type="ECO:0000313" key="1">
    <source>
        <dbReference type="EMBL" id="EST46720.1"/>
    </source>
</evidence>